<keyword evidence="4 9" id="KW-0808">Transferase</keyword>
<evidence type="ECO:0000256" key="1">
    <source>
        <dbReference type="ARBA" id="ARBA00000085"/>
    </source>
</evidence>
<protein>
    <recommendedName>
        <fullName evidence="2">histidine kinase</fullName>
        <ecNumber evidence="2">2.7.13.3</ecNumber>
    </recommendedName>
</protein>
<dbReference type="Pfam" id="PF02518">
    <property type="entry name" value="HATPase_c"/>
    <property type="match status" value="1"/>
</dbReference>
<dbReference type="InterPro" id="IPR050351">
    <property type="entry name" value="BphY/WalK/GraS-like"/>
</dbReference>
<name>A0A418SEZ2_9RHOB</name>
<dbReference type="OrthoDB" id="9760752at2"/>
<keyword evidence="6 9" id="KW-0418">Kinase</keyword>
<dbReference type="Pfam" id="PF00512">
    <property type="entry name" value="HisKA"/>
    <property type="match status" value="1"/>
</dbReference>
<dbReference type="SMART" id="SM00387">
    <property type="entry name" value="HATPase_c"/>
    <property type="match status" value="1"/>
</dbReference>
<comment type="catalytic activity">
    <reaction evidence="1">
        <text>ATP + protein L-histidine = ADP + protein N-phospho-L-histidine.</text>
        <dbReference type="EC" id="2.7.13.3"/>
    </reaction>
</comment>
<dbReference type="GO" id="GO:0000155">
    <property type="term" value="F:phosphorelay sensor kinase activity"/>
    <property type="evidence" value="ECO:0007669"/>
    <property type="project" value="InterPro"/>
</dbReference>
<dbReference type="GO" id="GO:0005524">
    <property type="term" value="F:ATP binding"/>
    <property type="evidence" value="ECO:0007669"/>
    <property type="project" value="UniProtKB-KW"/>
</dbReference>
<dbReference type="KEGG" id="palw:PSAL_010360"/>
<dbReference type="InterPro" id="IPR011006">
    <property type="entry name" value="CheY-like_superfamily"/>
</dbReference>
<dbReference type="PANTHER" id="PTHR42878:SF7">
    <property type="entry name" value="SENSOR HISTIDINE KINASE GLRK"/>
    <property type="match status" value="1"/>
</dbReference>
<dbReference type="InterPro" id="IPR036890">
    <property type="entry name" value="HATPase_C_sf"/>
</dbReference>
<dbReference type="Gene3D" id="3.40.50.2300">
    <property type="match status" value="1"/>
</dbReference>
<dbReference type="PANTHER" id="PTHR42878">
    <property type="entry name" value="TWO-COMPONENT HISTIDINE KINASE"/>
    <property type="match status" value="1"/>
</dbReference>
<dbReference type="EC" id="2.7.13.3" evidence="2"/>
<gene>
    <name evidence="9" type="primary">sasA_9</name>
    <name evidence="9" type="ORF">PSAL_010360</name>
</gene>
<dbReference type="InterPro" id="IPR005467">
    <property type="entry name" value="His_kinase_dom"/>
</dbReference>
<keyword evidence="5" id="KW-0547">Nucleotide-binding</keyword>
<keyword evidence="7" id="KW-0067">ATP-binding</keyword>
<dbReference type="GO" id="GO:0030295">
    <property type="term" value="F:protein kinase activator activity"/>
    <property type="evidence" value="ECO:0007669"/>
    <property type="project" value="TreeGrafter"/>
</dbReference>
<dbReference type="GO" id="GO:0000156">
    <property type="term" value="F:phosphorelay response regulator activity"/>
    <property type="evidence" value="ECO:0007669"/>
    <property type="project" value="TreeGrafter"/>
</dbReference>
<dbReference type="InterPro" id="IPR036097">
    <property type="entry name" value="HisK_dim/P_sf"/>
</dbReference>
<dbReference type="Proteomes" id="UP000283786">
    <property type="component" value="Chromosome"/>
</dbReference>
<dbReference type="SUPFAM" id="SSF55874">
    <property type="entry name" value="ATPase domain of HSP90 chaperone/DNA topoisomerase II/histidine kinase"/>
    <property type="match status" value="1"/>
</dbReference>
<dbReference type="InterPro" id="IPR003661">
    <property type="entry name" value="HisK_dim/P_dom"/>
</dbReference>
<dbReference type="RefSeq" id="WP_119840191.1">
    <property type="nucleotide sequence ID" value="NZ_CP060436.1"/>
</dbReference>
<evidence type="ECO:0000256" key="7">
    <source>
        <dbReference type="ARBA" id="ARBA00022840"/>
    </source>
</evidence>
<dbReference type="InterPro" id="IPR001789">
    <property type="entry name" value="Sig_transdc_resp-reg_receiver"/>
</dbReference>
<dbReference type="SUPFAM" id="SSF52172">
    <property type="entry name" value="CheY-like"/>
    <property type="match status" value="1"/>
</dbReference>
<keyword evidence="8" id="KW-0902">Two-component regulatory system</keyword>
<keyword evidence="10" id="KW-1185">Reference proteome</keyword>
<evidence type="ECO:0000256" key="6">
    <source>
        <dbReference type="ARBA" id="ARBA00022777"/>
    </source>
</evidence>
<evidence type="ECO:0000256" key="8">
    <source>
        <dbReference type="ARBA" id="ARBA00023012"/>
    </source>
</evidence>
<evidence type="ECO:0000313" key="10">
    <source>
        <dbReference type="Proteomes" id="UP000283786"/>
    </source>
</evidence>
<dbReference type="PRINTS" id="PR00344">
    <property type="entry name" value="BCTRLSENSOR"/>
</dbReference>
<dbReference type="CDD" id="cd00082">
    <property type="entry name" value="HisKA"/>
    <property type="match status" value="1"/>
</dbReference>
<dbReference type="EMBL" id="CP060436">
    <property type="protein sequence ID" value="QPM89809.1"/>
    <property type="molecule type" value="Genomic_DNA"/>
</dbReference>
<keyword evidence="3" id="KW-0597">Phosphoprotein</keyword>
<dbReference type="SUPFAM" id="SSF47384">
    <property type="entry name" value="Homodimeric domain of signal transducing histidine kinase"/>
    <property type="match status" value="1"/>
</dbReference>
<evidence type="ECO:0000256" key="3">
    <source>
        <dbReference type="ARBA" id="ARBA00022553"/>
    </source>
</evidence>
<evidence type="ECO:0000256" key="5">
    <source>
        <dbReference type="ARBA" id="ARBA00022741"/>
    </source>
</evidence>
<proteinExistence type="predicted"/>
<dbReference type="Gene3D" id="3.30.565.10">
    <property type="entry name" value="Histidine kinase-like ATPase, C-terminal domain"/>
    <property type="match status" value="1"/>
</dbReference>
<evidence type="ECO:0000256" key="2">
    <source>
        <dbReference type="ARBA" id="ARBA00012438"/>
    </source>
</evidence>
<dbReference type="SMART" id="SM00388">
    <property type="entry name" value="HisKA"/>
    <property type="match status" value="1"/>
</dbReference>
<dbReference type="Gene3D" id="1.10.287.130">
    <property type="match status" value="1"/>
</dbReference>
<dbReference type="PROSITE" id="PS50110">
    <property type="entry name" value="RESPONSE_REGULATORY"/>
    <property type="match status" value="1"/>
</dbReference>
<dbReference type="PROSITE" id="PS50109">
    <property type="entry name" value="HIS_KIN"/>
    <property type="match status" value="1"/>
</dbReference>
<reference evidence="9 10" key="1">
    <citation type="submission" date="2020-08" db="EMBL/GenBank/DDBJ databases">
        <title>Genome sequence of Rhodobacteraceae bacterium Lw-13e.</title>
        <authorList>
            <person name="Poehlein A."/>
            <person name="Wolter L."/>
            <person name="Daniel R."/>
            <person name="Brinkhoff T."/>
        </authorList>
    </citation>
    <scope>NUCLEOTIDE SEQUENCE [LARGE SCALE GENOMIC DNA]</scope>
    <source>
        <strain evidence="9 10">Lw-13e</strain>
    </source>
</reference>
<dbReference type="CDD" id="cd00156">
    <property type="entry name" value="REC"/>
    <property type="match status" value="1"/>
</dbReference>
<evidence type="ECO:0000313" key="9">
    <source>
        <dbReference type="EMBL" id="QPM89809.1"/>
    </source>
</evidence>
<dbReference type="InterPro" id="IPR004358">
    <property type="entry name" value="Sig_transdc_His_kin-like_C"/>
</dbReference>
<dbReference type="AlphaFoldDB" id="A0A418SEZ2"/>
<dbReference type="GO" id="GO:0007234">
    <property type="term" value="P:osmosensory signaling via phosphorelay pathway"/>
    <property type="evidence" value="ECO:0007669"/>
    <property type="project" value="TreeGrafter"/>
</dbReference>
<organism evidence="9 10">
    <name type="scientific">Pseudooceanicola algae</name>
    <dbReference type="NCBI Taxonomy" id="1537215"/>
    <lineage>
        <taxon>Bacteria</taxon>
        <taxon>Pseudomonadati</taxon>
        <taxon>Pseudomonadota</taxon>
        <taxon>Alphaproteobacteria</taxon>
        <taxon>Rhodobacterales</taxon>
        <taxon>Paracoccaceae</taxon>
        <taxon>Pseudooceanicola</taxon>
    </lineage>
</organism>
<dbReference type="SMART" id="SM00448">
    <property type="entry name" value="REC"/>
    <property type="match status" value="1"/>
</dbReference>
<dbReference type="InterPro" id="IPR003594">
    <property type="entry name" value="HATPase_dom"/>
</dbReference>
<accession>A0A418SEZ2</accession>
<sequence>MGEFLKILIVDDDGADRKMLRRMVVKSSLAGKVHECEDAAQALDLIAPEMDVVFLDNRLPGVEGVTIVEKLMKKWPKSAVILVSGQGDAIVAKTAIKRGAIDYISKRDLNQNAVERMMKVSVETARMRWMVDQQRQELMMFSSILVHDFRAPIAAISSLAEMLSDSLQNGDTDTVQEDLAYLQKSTRQMSELVDSLAAHLRYDGDAEMSNVPVRDVIDRALTALSLTISDSDAEIEIDIPAADDSNLTCNPPQISQLLQNLVANAIKFCPGQQPKLRISVIAQQNPEALLISIADNGIGVPEHFREKMFEPFQRLGTVSEIPGSGLGLATCRKIAERHSGFIWCKDTKGNGAEICLLLPRDPLSPSAGHLKSPKTCVRHKTRSGVPEGQTLN</sequence>
<evidence type="ECO:0000256" key="4">
    <source>
        <dbReference type="ARBA" id="ARBA00022679"/>
    </source>
</evidence>
<dbReference type="Pfam" id="PF00072">
    <property type="entry name" value="Response_reg"/>
    <property type="match status" value="1"/>
</dbReference>